<dbReference type="PANTHER" id="PTHR43569:SF2">
    <property type="entry name" value="AMIDOHYDROLASE-RELATED DOMAIN-CONTAINING PROTEIN"/>
    <property type="match status" value="1"/>
</dbReference>
<organism evidence="3 4">
    <name type="scientific">Kaistia geumhonensis</name>
    <dbReference type="NCBI Taxonomy" id="410839"/>
    <lineage>
        <taxon>Bacteria</taxon>
        <taxon>Pseudomonadati</taxon>
        <taxon>Pseudomonadota</taxon>
        <taxon>Alphaproteobacteria</taxon>
        <taxon>Hyphomicrobiales</taxon>
        <taxon>Kaistiaceae</taxon>
        <taxon>Kaistia</taxon>
    </lineage>
</organism>
<evidence type="ECO:0000313" key="3">
    <source>
        <dbReference type="EMBL" id="MDQ0514809.1"/>
    </source>
</evidence>
<evidence type="ECO:0000313" key="4">
    <source>
        <dbReference type="Proteomes" id="UP001223743"/>
    </source>
</evidence>
<dbReference type="GO" id="GO:0016787">
    <property type="term" value="F:hydrolase activity"/>
    <property type="evidence" value="ECO:0007669"/>
    <property type="project" value="UniProtKB-KW"/>
</dbReference>
<comment type="caution">
    <text evidence="3">The sequence shown here is derived from an EMBL/GenBank/DDBJ whole genome shotgun (WGS) entry which is preliminary data.</text>
</comment>
<dbReference type="Gene3D" id="3.20.20.140">
    <property type="entry name" value="Metal-dependent hydrolases"/>
    <property type="match status" value="1"/>
</dbReference>
<protein>
    <submittedName>
        <fullName evidence="3">L-fuconolactonase</fullName>
        <ecNumber evidence="3">3.1.1.-</ecNumber>
    </submittedName>
</protein>
<feature type="domain" description="Amidohydrolase-related" evidence="2">
    <location>
        <begin position="3"/>
        <end position="272"/>
    </location>
</feature>
<dbReference type="SUPFAM" id="SSF51556">
    <property type="entry name" value="Metallo-dependent hydrolases"/>
    <property type="match status" value="1"/>
</dbReference>
<name>A0ABU0M1I2_9HYPH</name>
<comment type="similarity">
    <text evidence="1">Belongs to the metallo-dependent hydrolases superfamily.</text>
</comment>
<dbReference type="EMBL" id="JAUSWJ010000001">
    <property type="protein sequence ID" value="MDQ0514809.1"/>
    <property type="molecule type" value="Genomic_DNA"/>
</dbReference>
<evidence type="ECO:0000256" key="1">
    <source>
        <dbReference type="ARBA" id="ARBA00038310"/>
    </source>
</evidence>
<dbReference type="InterPro" id="IPR052350">
    <property type="entry name" value="Metallo-dep_Lactonases"/>
</dbReference>
<dbReference type="InterPro" id="IPR006680">
    <property type="entry name" value="Amidohydro-rel"/>
</dbReference>
<dbReference type="Proteomes" id="UP001223743">
    <property type="component" value="Unassembled WGS sequence"/>
</dbReference>
<keyword evidence="3" id="KW-0378">Hydrolase</keyword>
<proteinExistence type="inferred from homology"/>
<keyword evidence="4" id="KW-1185">Reference proteome</keyword>
<gene>
    <name evidence="3" type="ORF">QO015_000422</name>
</gene>
<dbReference type="InterPro" id="IPR032466">
    <property type="entry name" value="Metal_Hydrolase"/>
</dbReference>
<reference evidence="3 4" key="1">
    <citation type="submission" date="2023-07" db="EMBL/GenBank/DDBJ databases">
        <title>Genomic Encyclopedia of Type Strains, Phase IV (KMG-IV): sequencing the most valuable type-strain genomes for metagenomic binning, comparative biology and taxonomic classification.</title>
        <authorList>
            <person name="Goeker M."/>
        </authorList>
    </citation>
    <scope>NUCLEOTIDE SEQUENCE [LARGE SCALE GENOMIC DNA]</scope>
    <source>
        <strain evidence="3 4">B1-1</strain>
    </source>
</reference>
<evidence type="ECO:0000259" key="2">
    <source>
        <dbReference type="Pfam" id="PF04909"/>
    </source>
</evidence>
<sequence>MLDSHQHFWKVSRGDYRWMGAHVAPLLRDFGPGDLAPILSRNGVYRTILVQAAETEAETDFLLELAATTDYVAGVVGWLDLDAADFPEKLARYRANPAFVGLRPMLQCQEDDAFILRPRVLEHLQLVADEGVAFDILSFTRHLPHVLRALDRVPSLKAVVDHLSKPEIAAGTLDPWRDLIEEVAGFPNVHCKISGMVTEASANWSVDDFRPYVDHVFACFGEDRLMFGSNWPVATLAGSYEQVLNLSRTLVGPYVGRDGAAKIFEHNAARFYSVPVN</sequence>
<dbReference type="RefSeq" id="WP_266281761.1">
    <property type="nucleotide sequence ID" value="NZ_JAPKNF010000001.1"/>
</dbReference>
<dbReference type="EC" id="3.1.1.-" evidence="3"/>
<dbReference type="Pfam" id="PF04909">
    <property type="entry name" value="Amidohydro_2"/>
    <property type="match status" value="1"/>
</dbReference>
<dbReference type="PANTHER" id="PTHR43569">
    <property type="entry name" value="AMIDOHYDROLASE"/>
    <property type="match status" value="1"/>
</dbReference>
<accession>A0ABU0M1I2</accession>